<evidence type="ECO:0000256" key="2">
    <source>
        <dbReference type="SAM" id="SignalP"/>
    </source>
</evidence>
<feature type="region of interest" description="Disordered" evidence="1">
    <location>
        <begin position="138"/>
        <end position="167"/>
    </location>
</feature>
<feature type="compositionally biased region" description="Basic and acidic residues" evidence="1">
    <location>
        <begin position="100"/>
        <end position="112"/>
    </location>
</feature>
<gene>
    <name evidence="3" type="ORF">HO173_006264</name>
</gene>
<keyword evidence="2" id="KW-0732">Signal</keyword>
<evidence type="ECO:0000313" key="4">
    <source>
        <dbReference type="Proteomes" id="UP000578531"/>
    </source>
</evidence>
<evidence type="ECO:0000256" key="1">
    <source>
        <dbReference type="SAM" id="MobiDB-lite"/>
    </source>
</evidence>
<dbReference type="RefSeq" id="XP_037164949.1">
    <property type="nucleotide sequence ID" value="XM_037308175.1"/>
</dbReference>
<evidence type="ECO:0000313" key="3">
    <source>
        <dbReference type="EMBL" id="KAF6235581.1"/>
    </source>
</evidence>
<protein>
    <submittedName>
        <fullName evidence="3">Uncharacterized protein</fullName>
    </submittedName>
</protein>
<comment type="caution">
    <text evidence="3">The sequence shown here is derived from an EMBL/GenBank/DDBJ whole genome shotgun (WGS) entry which is preliminary data.</text>
</comment>
<feature type="compositionally biased region" description="Basic and acidic residues" evidence="1">
    <location>
        <begin position="73"/>
        <end position="84"/>
    </location>
</feature>
<feature type="chain" id="PRO_5034915070" evidence="2">
    <location>
        <begin position="29"/>
        <end position="183"/>
    </location>
</feature>
<dbReference type="Proteomes" id="UP000578531">
    <property type="component" value="Unassembled WGS sequence"/>
</dbReference>
<sequence>MTWSSGVGLTLGGLIIWSTPLRPPSTKAQPPPSTSTPSTTPLHHALLPTQTKPTQPNTPQQEHPLSQSSLHPPRPDQTRPDQTRGRPHPSIRTSALPDPQTREPDPERGVVDAGMERREKGSCVCVCGEEEYEYPPPAFDPIHPLTPNASKNNPADDDSPTLMPSPFETGAAKEKFVWWLIWT</sequence>
<name>A0A8H6L4U9_9LECA</name>
<dbReference type="GeneID" id="59287925"/>
<accession>A0A8H6L4U9</accession>
<keyword evidence="4" id="KW-1185">Reference proteome</keyword>
<organism evidence="3 4">
    <name type="scientific">Letharia columbiana</name>
    <dbReference type="NCBI Taxonomy" id="112416"/>
    <lineage>
        <taxon>Eukaryota</taxon>
        <taxon>Fungi</taxon>
        <taxon>Dikarya</taxon>
        <taxon>Ascomycota</taxon>
        <taxon>Pezizomycotina</taxon>
        <taxon>Lecanoromycetes</taxon>
        <taxon>OSLEUM clade</taxon>
        <taxon>Lecanoromycetidae</taxon>
        <taxon>Lecanorales</taxon>
        <taxon>Lecanorineae</taxon>
        <taxon>Parmeliaceae</taxon>
        <taxon>Letharia</taxon>
    </lineage>
</organism>
<feature type="signal peptide" evidence="2">
    <location>
        <begin position="1"/>
        <end position="28"/>
    </location>
</feature>
<feature type="compositionally biased region" description="Low complexity" evidence="1">
    <location>
        <begin position="48"/>
        <end position="61"/>
    </location>
</feature>
<dbReference type="EMBL" id="JACCJC010000024">
    <property type="protein sequence ID" value="KAF6235581.1"/>
    <property type="molecule type" value="Genomic_DNA"/>
</dbReference>
<reference evidence="3 4" key="1">
    <citation type="journal article" date="2020" name="Genomics">
        <title>Complete, high-quality genomes from long-read metagenomic sequencing of two wolf lichen thalli reveals enigmatic genome architecture.</title>
        <authorList>
            <person name="McKenzie S.K."/>
            <person name="Walston R.F."/>
            <person name="Allen J.L."/>
        </authorList>
    </citation>
    <scope>NUCLEOTIDE SEQUENCE [LARGE SCALE GENOMIC DNA]</scope>
    <source>
        <strain evidence="3">WasteWater2</strain>
    </source>
</reference>
<feature type="region of interest" description="Disordered" evidence="1">
    <location>
        <begin position="18"/>
        <end position="112"/>
    </location>
</feature>
<proteinExistence type="predicted"/>
<dbReference type="AlphaFoldDB" id="A0A8H6L4U9"/>